<gene>
    <name evidence="3" type="ORF">IMZ08_00630</name>
</gene>
<evidence type="ECO:0000313" key="3">
    <source>
        <dbReference type="EMBL" id="MBE4906558.1"/>
    </source>
</evidence>
<evidence type="ECO:0000259" key="2">
    <source>
        <dbReference type="Pfam" id="PF17863"/>
    </source>
</evidence>
<protein>
    <submittedName>
        <fullName evidence="3">MoxR family ATPase</fullName>
    </submittedName>
</protein>
<dbReference type="PIRSF" id="PIRSF002849">
    <property type="entry name" value="AAA_ATPase_chaperone_MoxR_prd"/>
    <property type="match status" value="1"/>
</dbReference>
<dbReference type="EMBL" id="JADCLJ010000003">
    <property type="protein sequence ID" value="MBE4906558.1"/>
    <property type="molecule type" value="Genomic_DNA"/>
</dbReference>
<dbReference type="PANTHER" id="PTHR42759:SF5">
    <property type="entry name" value="METHANOL DEHYDROGENASE REGULATOR"/>
    <property type="match status" value="1"/>
</dbReference>
<dbReference type="Pfam" id="PF17863">
    <property type="entry name" value="AAA_lid_2"/>
    <property type="match status" value="1"/>
</dbReference>
<dbReference type="InterPro" id="IPR027417">
    <property type="entry name" value="P-loop_NTPase"/>
</dbReference>
<sequence>MAQLDTMHPVLGRVIENIEKVMIGKRDVATLSLVALLSEGHVLLEDVPGVGKTMMVRALAKSVSADFKRIQFTPDLLPSDVTGISIYNPKELQFEFRPGPIMGNIVLADEINRTSPKTQAALLEGMEEASVTVDGVTRLLPRPFFVMATQNPIEYEGTYPLPEAQLDRFLLKMRMGYPSVQEELEVLNRAQRTRPINELEAVITIEELIELQEEVKLVYVEESLKKYIIEIVDRSRTHSSVYLGASPRGSIALMKASQAYALINGRDFVLPDDIQFLAPFVLPHRMILKSEAKFDGVTTESVVAKIIERTPVPVQRSLNR</sequence>
<dbReference type="Pfam" id="PF07726">
    <property type="entry name" value="AAA_3"/>
    <property type="match status" value="1"/>
</dbReference>
<reference evidence="3 4" key="1">
    <citation type="submission" date="2020-10" db="EMBL/GenBank/DDBJ databases">
        <title>Bacillus sp. HD4P25, an endophyte from a halophyte.</title>
        <authorList>
            <person name="Sun J.-Q."/>
        </authorList>
    </citation>
    <scope>NUCLEOTIDE SEQUENCE [LARGE SCALE GENOMIC DNA]</scope>
    <source>
        <strain evidence="3 4">YIM 93174</strain>
    </source>
</reference>
<dbReference type="SUPFAM" id="SSF52540">
    <property type="entry name" value="P-loop containing nucleoside triphosphate hydrolases"/>
    <property type="match status" value="1"/>
</dbReference>
<proteinExistence type="predicted"/>
<accession>A0ABR9QDJ0</accession>
<dbReference type="CDD" id="cd00009">
    <property type="entry name" value="AAA"/>
    <property type="match status" value="1"/>
</dbReference>
<keyword evidence="4" id="KW-1185">Reference proteome</keyword>
<dbReference type="InterPro" id="IPR041628">
    <property type="entry name" value="ChlI/MoxR_AAA_lid"/>
</dbReference>
<dbReference type="PANTHER" id="PTHR42759">
    <property type="entry name" value="MOXR FAMILY PROTEIN"/>
    <property type="match status" value="1"/>
</dbReference>
<feature type="domain" description="ChlI/MoxR AAA lid" evidence="2">
    <location>
        <begin position="235"/>
        <end position="306"/>
    </location>
</feature>
<comment type="caution">
    <text evidence="3">The sequence shown here is derived from an EMBL/GenBank/DDBJ whole genome shotgun (WGS) entry which is preliminary data.</text>
</comment>
<dbReference type="InterPro" id="IPR011703">
    <property type="entry name" value="ATPase_AAA-3"/>
</dbReference>
<dbReference type="Gene3D" id="3.40.50.300">
    <property type="entry name" value="P-loop containing nucleotide triphosphate hydrolases"/>
    <property type="match status" value="1"/>
</dbReference>
<dbReference type="RefSeq" id="WP_193534080.1">
    <property type="nucleotide sequence ID" value="NZ_JADCLJ010000003.1"/>
</dbReference>
<feature type="domain" description="ATPase AAA-3" evidence="1">
    <location>
        <begin position="41"/>
        <end position="171"/>
    </location>
</feature>
<organism evidence="3 4">
    <name type="scientific">Litchfieldia luteola</name>
    <dbReference type="NCBI Taxonomy" id="682179"/>
    <lineage>
        <taxon>Bacteria</taxon>
        <taxon>Bacillati</taxon>
        <taxon>Bacillota</taxon>
        <taxon>Bacilli</taxon>
        <taxon>Bacillales</taxon>
        <taxon>Bacillaceae</taxon>
        <taxon>Litchfieldia</taxon>
    </lineage>
</organism>
<dbReference type="Gene3D" id="1.10.8.80">
    <property type="entry name" value="Magnesium chelatase subunit I, C-Terminal domain"/>
    <property type="match status" value="1"/>
</dbReference>
<dbReference type="Proteomes" id="UP001516662">
    <property type="component" value="Unassembled WGS sequence"/>
</dbReference>
<dbReference type="InterPro" id="IPR050764">
    <property type="entry name" value="CbbQ/NirQ/NorQ/GpvN"/>
</dbReference>
<name>A0ABR9QDJ0_9BACI</name>
<evidence type="ECO:0000259" key="1">
    <source>
        <dbReference type="Pfam" id="PF07726"/>
    </source>
</evidence>
<evidence type="ECO:0000313" key="4">
    <source>
        <dbReference type="Proteomes" id="UP001516662"/>
    </source>
</evidence>